<evidence type="ECO:0000256" key="2">
    <source>
        <dbReference type="ARBA" id="ARBA00023242"/>
    </source>
</evidence>
<evidence type="ECO:0000313" key="5">
    <source>
        <dbReference type="Proteomes" id="UP001371456"/>
    </source>
</evidence>
<evidence type="ECO:0000256" key="1">
    <source>
        <dbReference type="ARBA" id="ARBA00004123"/>
    </source>
</evidence>
<comment type="subcellular location">
    <subcellularLocation>
        <location evidence="1">Nucleus</location>
    </subcellularLocation>
</comment>
<comment type="caution">
    <text evidence="4">The sequence shown here is derived from an EMBL/GenBank/DDBJ whole genome shotgun (WGS) entry which is preliminary data.</text>
</comment>
<gene>
    <name evidence="4" type="ORF">RDI58_026996</name>
</gene>
<keyword evidence="2" id="KW-0539">Nucleus</keyword>
<dbReference type="PROSITE" id="PS51294">
    <property type="entry name" value="HTH_MYB"/>
    <property type="match status" value="1"/>
</dbReference>
<organism evidence="4 5">
    <name type="scientific">Solanum bulbocastanum</name>
    <name type="common">Wild potato</name>
    <dbReference type="NCBI Taxonomy" id="147425"/>
    <lineage>
        <taxon>Eukaryota</taxon>
        <taxon>Viridiplantae</taxon>
        <taxon>Streptophyta</taxon>
        <taxon>Embryophyta</taxon>
        <taxon>Tracheophyta</taxon>
        <taxon>Spermatophyta</taxon>
        <taxon>Magnoliopsida</taxon>
        <taxon>eudicotyledons</taxon>
        <taxon>Gunneridae</taxon>
        <taxon>Pentapetalae</taxon>
        <taxon>asterids</taxon>
        <taxon>lamiids</taxon>
        <taxon>Solanales</taxon>
        <taxon>Solanaceae</taxon>
        <taxon>Solanoideae</taxon>
        <taxon>Solaneae</taxon>
        <taxon>Solanum</taxon>
    </lineage>
</organism>
<dbReference type="GO" id="GO:0005634">
    <property type="term" value="C:nucleus"/>
    <property type="evidence" value="ECO:0007669"/>
    <property type="project" value="UniProtKB-SubCell"/>
</dbReference>
<evidence type="ECO:0000313" key="4">
    <source>
        <dbReference type="EMBL" id="KAK6775995.1"/>
    </source>
</evidence>
<reference evidence="4 5" key="1">
    <citation type="submission" date="2024-02" db="EMBL/GenBank/DDBJ databases">
        <title>de novo genome assembly of Solanum bulbocastanum strain 11H21.</title>
        <authorList>
            <person name="Hosaka A.J."/>
        </authorList>
    </citation>
    <scope>NUCLEOTIDE SEQUENCE [LARGE SCALE GENOMIC DNA]</scope>
    <source>
        <tissue evidence="4">Young leaves</tissue>
    </source>
</reference>
<sequence length="27" mass="3051">MVATKKKWTLEEEVALKSGVLRYGKGK</sequence>
<accession>A0AAN8SWX9</accession>
<dbReference type="Gene3D" id="1.10.10.60">
    <property type="entry name" value="Homeodomain-like"/>
    <property type="match status" value="1"/>
</dbReference>
<dbReference type="EMBL" id="JBANQN010000011">
    <property type="protein sequence ID" value="KAK6775995.1"/>
    <property type="molecule type" value="Genomic_DNA"/>
</dbReference>
<protein>
    <recommendedName>
        <fullName evidence="3">HTH myb-type domain-containing protein</fullName>
    </recommendedName>
</protein>
<evidence type="ECO:0000259" key="3">
    <source>
        <dbReference type="PROSITE" id="PS51294"/>
    </source>
</evidence>
<proteinExistence type="predicted"/>
<name>A0AAN8SWX9_SOLBU</name>
<dbReference type="InterPro" id="IPR017930">
    <property type="entry name" value="Myb_dom"/>
</dbReference>
<dbReference type="Proteomes" id="UP001371456">
    <property type="component" value="Unassembled WGS sequence"/>
</dbReference>
<dbReference type="AlphaFoldDB" id="A0AAN8SWX9"/>
<feature type="domain" description="HTH myb-type" evidence="3">
    <location>
        <begin position="1"/>
        <end position="27"/>
    </location>
</feature>
<keyword evidence="5" id="KW-1185">Reference proteome</keyword>